<evidence type="ECO:0000313" key="2">
    <source>
        <dbReference type="Proteomes" id="UP000807469"/>
    </source>
</evidence>
<organism evidence="1 2">
    <name type="scientific">Pholiota conissans</name>
    <dbReference type="NCBI Taxonomy" id="109636"/>
    <lineage>
        <taxon>Eukaryota</taxon>
        <taxon>Fungi</taxon>
        <taxon>Dikarya</taxon>
        <taxon>Basidiomycota</taxon>
        <taxon>Agaricomycotina</taxon>
        <taxon>Agaricomycetes</taxon>
        <taxon>Agaricomycetidae</taxon>
        <taxon>Agaricales</taxon>
        <taxon>Agaricineae</taxon>
        <taxon>Strophariaceae</taxon>
        <taxon>Pholiota</taxon>
    </lineage>
</organism>
<accession>A0A9P5Z9U0</accession>
<dbReference type="Proteomes" id="UP000807469">
    <property type="component" value="Unassembled WGS sequence"/>
</dbReference>
<keyword evidence="2" id="KW-1185">Reference proteome</keyword>
<name>A0A9P5Z9U0_9AGAR</name>
<gene>
    <name evidence="1" type="ORF">BDN70DRAFT_875521</name>
</gene>
<sequence>MGIFGVSIAIAYGEGGRPAFSRLLHEILNSERYGTLDLLNWAGQGESRSSCILPLSPRQYLRRSSSIKLPYARLFEPLALSNMGARISLLLLPGRLIAADTHPKQKPKGHYSAVVTITEAGEDFTDAYHLLDAGGLDGTEIGSVKTELGSNNTYSQCSISSGVEKVSIFHKLVLQWHCDASKTLAKSQVLGIAAASTQQNLLYSSCRKRTMLPRIS</sequence>
<dbReference type="AlphaFoldDB" id="A0A9P5Z9U0"/>
<evidence type="ECO:0000313" key="1">
    <source>
        <dbReference type="EMBL" id="KAF9482056.1"/>
    </source>
</evidence>
<dbReference type="EMBL" id="MU155170">
    <property type="protein sequence ID" value="KAF9482056.1"/>
    <property type="molecule type" value="Genomic_DNA"/>
</dbReference>
<dbReference type="OrthoDB" id="674604at2759"/>
<reference evidence="1" key="1">
    <citation type="submission" date="2020-11" db="EMBL/GenBank/DDBJ databases">
        <authorList>
            <consortium name="DOE Joint Genome Institute"/>
            <person name="Ahrendt S."/>
            <person name="Riley R."/>
            <person name="Andreopoulos W."/>
            <person name="Labutti K."/>
            <person name="Pangilinan J."/>
            <person name="Ruiz-Duenas F.J."/>
            <person name="Barrasa J.M."/>
            <person name="Sanchez-Garcia M."/>
            <person name="Camarero S."/>
            <person name="Miyauchi S."/>
            <person name="Serrano A."/>
            <person name="Linde D."/>
            <person name="Babiker R."/>
            <person name="Drula E."/>
            <person name="Ayuso-Fernandez I."/>
            <person name="Pacheco R."/>
            <person name="Padilla G."/>
            <person name="Ferreira P."/>
            <person name="Barriuso J."/>
            <person name="Kellner H."/>
            <person name="Castanera R."/>
            <person name="Alfaro M."/>
            <person name="Ramirez L."/>
            <person name="Pisabarro A.G."/>
            <person name="Kuo A."/>
            <person name="Tritt A."/>
            <person name="Lipzen A."/>
            <person name="He G."/>
            <person name="Yan M."/>
            <person name="Ng V."/>
            <person name="Cullen D."/>
            <person name="Martin F."/>
            <person name="Rosso M.-N."/>
            <person name="Henrissat B."/>
            <person name="Hibbett D."/>
            <person name="Martinez A.T."/>
            <person name="Grigoriev I.V."/>
        </authorList>
    </citation>
    <scope>NUCLEOTIDE SEQUENCE</scope>
    <source>
        <strain evidence="1">CIRM-BRFM 674</strain>
    </source>
</reference>
<protein>
    <submittedName>
        <fullName evidence="1">Uncharacterized protein</fullName>
    </submittedName>
</protein>
<comment type="caution">
    <text evidence="1">The sequence shown here is derived from an EMBL/GenBank/DDBJ whole genome shotgun (WGS) entry which is preliminary data.</text>
</comment>
<proteinExistence type="predicted"/>